<organism evidence="2 3">
    <name type="scientific">Coemansia asiatica</name>
    <dbReference type="NCBI Taxonomy" id="1052880"/>
    <lineage>
        <taxon>Eukaryota</taxon>
        <taxon>Fungi</taxon>
        <taxon>Fungi incertae sedis</taxon>
        <taxon>Zoopagomycota</taxon>
        <taxon>Kickxellomycotina</taxon>
        <taxon>Kickxellomycetes</taxon>
        <taxon>Kickxellales</taxon>
        <taxon>Kickxellaceae</taxon>
        <taxon>Coemansia</taxon>
    </lineage>
</organism>
<reference evidence="2" key="1">
    <citation type="submission" date="2022-07" db="EMBL/GenBank/DDBJ databases">
        <title>Phylogenomic reconstructions and comparative analyses of Kickxellomycotina fungi.</title>
        <authorList>
            <person name="Reynolds N.K."/>
            <person name="Stajich J.E."/>
            <person name="Barry K."/>
            <person name="Grigoriev I.V."/>
            <person name="Crous P."/>
            <person name="Smith M.E."/>
        </authorList>
    </citation>
    <scope>NUCLEOTIDE SEQUENCE</scope>
    <source>
        <strain evidence="2">NBRC 105413</strain>
    </source>
</reference>
<accession>A0A9W8CIA7</accession>
<gene>
    <name evidence="2" type="ORF">LPJ64_005184</name>
</gene>
<dbReference type="EMBL" id="JANBOH010000308">
    <property type="protein sequence ID" value="KAJ1642997.1"/>
    <property type="molecule type" value="Genomic_DNA"/>
</dbReference>
<feature type="region of interest" description="Disordered" evidence="1">
    <location>
        <begin position="99"/>
        <end position="126"/>
    </location>
</feature>
<sequence length="160" mass="17213">MVASKTHASPSPSTQLSPVMLDYESAHHAQRRPVRQLSSVKAWCQTSGMQLDSESPLDICSYESFPDLHRMLYKECAEIERSELEARAILEARIRRRNSDALSDMGSDSSSSGSPPPARSSDYGSPSGIMGSLYRLINPIIPGLAAGSSAAKDSAPPPHA</sequence>
<comment type="caution">
    <text evidence="2">The sequence shown here is derived from an EMBL/GenBank/DDBJ whole genome shotgun (WGS) entry which is preliminary data.</text>
</comment>
<name>A0A9W8CIA7_9FUNG</name>
<proteinExistence type="predicted"/>
<dbReference type="AlphaFoldDB" id="A0A9W8CIA7"/>
<dbReference type="Proteomes" id="UP001145021">
    <property type="component" value="Unassembled WGS sequence"/>
</dbReference>
<feature type="compositionally biased region" description="Low complexity" evidence="1">
    <location>
        <begin position="100"/>
        <end position="113"/>
    </location>
</feature>
<evidence type="ECO:0000313" key="2">
    <source>
        <dbReference type="EMBL" id="KAJ1642997.1"/>
    </source>
</evidence>
<protein>
    <submittedName>
        <fullName evidence="2">Uncharacterized protein</fullName>
    </submittedName>
</protein>
<evidence type="ECO:0000256" key="1">
    <source>
        <dbReference type="SAM" id="MobiDB-lite"/>
    </source>
</evidence>
<keyword evidence="3" id="KW-1185">Reference proteome</keyword>
<evidence type="ECO:0000313" key="3">
    <source>
        <dbReference type="Proteomes" id="UP001145021"/>
    </source>
</evidence>